<keyword evidence="3" id="KW-1185">Reference proteome</keyword>
<accession>A0AAV4QHC4</accession>
<evidence type="ECO:0000256" key="1">
    <source>
        <dbReference type="SAM" id="MobiDB-lite"/>
    </source>
</evidence>
<feature type="compositionally biased region" description="Polar residues" evidence="1">
    <location>
        <begin position="54"/>
        <end position="69"/>
    </location>
</feature>
<dbReference type="AlphaFoldDB" id="A0AAV4QHC4"/>
<proteinExistence type="predicted"/>
<evidence type="ECO:0000313" key="2">
    <source>
        <dbReference type="EMBL" id="GIY08734.1"/>
    </source>
</evidence>
<comment type="caution">
    <text evidence="2">The sequence shown here is derived from an EMBL/GenBank/DDBJ whole genome shotgun (WGS) entry which is preliminary data.</text>
</comment>
<dbReference type="EMBL" id="BPLQ01004544">
    <property type="protein sequence ID" value="GIY08734.1"/>
    <property type="molecule type" value="Genomic_DNA"/>
</dbReference>
<dbReference type="Proteomes" id="UP001054837">
    <property type="component" value="Unassembled WGS sequence"/>
</dbReference>
<feature type="region of interest" description="Disordered" evidence="1">
    <location>
        <begin position="47"/>
        <end position="73"/>
    </location>
</feature>
<sequence length="113" mass="12876">MQYHPKSSHQVRHDVPHQTVRSIEMLISRTLKGCRLISESNLNRDSHWRPLVSPPSQSNPIMRRSTQNADGGAYCQGQRYTKLSTRCLAIAKKDTGFSRKLVSLAVPQMLQNF</sequence>
<gene>
    <name evidence="2" type="ORF">CDAR_24151</name>
</gene>
<name>A0AAV4QHC4_9ARAC</name>
<organism evidence="2 3">
    <name type="scientific">Caerostris darwini</name>
    <dbReference type="NCBI Taxonomy" id="1538125"/>
    <lineage>
        <taxon>Eukaryota</taxon>
        <taxon>Metazoa</taxon>
        <taxon>Ecdysozoa</taxon>
        <taxon>Arthropoda</taxon>
        <taxon>Chelicerata</taxon>
        <taxon>Arachnida</taxon>
        <taxon>Araneae</taxon>
        <taxon>Araneomorphae</taxon>
        <taxon>Entelegynae</taxon>
        <taxon>Araneoidea</taxon>
        <taxon>Araneidae</taxon>
        <taxon>Caerostris</taxon>
    </lineage>
</organism>
<evidence type="ECO:0000313" key="3">
    <source>
        <dbReference type="Proteomes" id="UP001054837"/>
    </source>
</evidence>
<reference evidence="2 3" key="1">
    <citation type="submission" date="2021-06" db="EMBL/GenBank/DDBJ databases">
        <title>Caerostris darwini draft genome.</title>
        <authorList>
            <person name="Kono N."/>
            <person name="Arakawa K."/>
        </authorList>
    </citation>
    <scope>NUCLEOTIDE SEQUENCE [LARGE SCALE GENOMIC DNA]</scope>
</reference>
<protein>
    <submittedName>
        <fullName evidence="2">Uncharacterized protein</fullName>
    </submittedName>
</protein>